<evidence type="ECO:0000313" key="13">
    <source>
        <dbReference type="Proteomes" id="UP000535511"/>
    </source>
</evidence>
<dbReference type="EC" id="6.3.5.4" evidence="3"/>
<organism evidence="12 13">
    <name type="scientific">Nocardioides panaciterrulae</name>
    <dbReference type="NCBI Taxonomy" id="661492"/>
    <lineage>
        <taxon>Bacteria</taxon>
        <taxon>Bacillati</taxon>
        <taxon>Actinomycetota</taxon>
        <taxon>Actinomycetes</taxon>
        <taxon>Propionibacteriales</taxon>
        <taxon>Nocardioidaceae</taxon>
        <taxon>Nocardioides</taxon>
    </lineage>
</organism>
<dbReference type="RefSeq" id="WP_179664637.1">
    <property type="nucleotide sequence ID" value="NZ_JACCBG010000001.1"/>
</dbReference>
<dbReference type="SUPFAM" id="SSF56235">
    <property type="entry name" value="N-terminal nucleophile aminohydrolases (Ntn hydrolases)"/>
    <property type="match status" value="1"/>
</dbReference>
<evidence type="ECO:0000256" key="6">
    <source>
        <dbReference type="ARBA" id="ARBA00022888"/>
    </source>
</evidence>
<proteinExistence type="inferred from homology"/>
<evidence type="ECO:0000259" key="11">
    <source>
        <dbReference type="PROSITE" id="PS51278"/>
    </source>
</evidence>
<dbReference type="Gene3D" id="3.60.20.10">
    <property type="entry name" value="Glutamine Phosphoribosylpyrophosphate, subunit 1, domain 1"/>
    <property type="match status" value="1"/>
</dbReference>
<dbReference type="PROSITE" id="PS51278">
    <property type="entry name" value="GATASE_TYPE_2"/>
    <property type="match status" value="1"/>
</dbReference>
<protein>
    <recommendedName>
        <fullName evidence="3">asparagine synthase (glutamine-hydrolyzing)</fullName>
        <ecNumber evidence="3">6.3.5.4</ecNumber>
    </recommendedName>
</protein>
<dbReference type="PIRSF" id="PIRSF001589">
    <property type="entry name" value="Asn_synthetase_glu-h"/>
    <property type="match status" value="1"/>
</dbReference>
<keyword evidence="9" id="KW-0028">Amino-acid biosynthesis</keyword>
<evidence type="ECO:0000256" key="1">
    <source>
        <dbReference type="ARBA" id="ARBA00005187"/>
    </source>
</evidence>
<dbReference type="AlphaFoldDB" id="A0A7Y9E8A8"/>
<dbReference type="CDD" id="cd00712">
    <property type="entry name" value="AsnB"/>
    <property type="match status" value="1"/>
</dbReference>
<dbReference type="EMBL" id="JACCBG010000001">
    <property type="protein sequence ID" value="NYD43078.1"/>
    <property type="molecule type" value="Genomic_DNA"/>
</dbReference>
<dbReference type="Proteomes" id="UP000535511">
    <property type="component" value="Unassembled WGS sequence"/>
</dbReference>
<dbReference type="Pfam" id="PF13537">
    <property type="entry name" value="GATase_7"/>
    <property type="match status" value="1"/>
</dbReference>
<comment type="similarity">
    <text evidence="2">Belongs to the asparagine synthetase family.</text>
</comment>
<feature type="domain" description="Glutamine amidotransferase type-2" evidence="11">
    <location>
        <begin position="2"/>
        <end position="212"/>
    </location>
</feature>
<evidence type="ECO:0000256" key="3">
    <source>
        <dbReference type="ARBA" id="ARBA00012737"/>
    </source>
</evidence>
<dbReference type="Pfam" id="PF00733">
    <property type="entry name" value="Asn_synthase"/>
    <property type="match status" value="1"/>
</dbReference>
<feature type="binding site" evidence="10">
    <location>
        <position position="285"/>
    </location>
    <ligand>
        <name>ATP</name>
        <dbReference type="ChEBI" id="CHEBI:30616"/>
    </ligand>
</feature>
<dbReference type="SUPFAM" id="SSF52402">
    <property type="entry name" value="Adenine nucleotide alpha hydrolases-like"/>
    <property type="match status" value="1"/>
</dbReference>
<comment type="caution">
    <text evidence="12">The sequence shown here is derived from an EMBL/GenBank/DDBJ whole genome shotgun (WGS) entry which is preliminary data.</text>
</comment>
<keyword evidence="7 9" id="KW-0315">Glutamine amidotransferase</keyword>
<keyword evidence="12" id="KW-0436">Ligase</keyword>
<dbReference type="Gene3D" id="3.40.50.620">
    <property type="entry name" value="HUPs"/>
    <property type="match status" value="2"/>
</dbReference>
<evidence type="ECO:0000256" key="7">
    <source>
        <dbReference type="ARBA" id="ARBA00022962"/>
    </source>
</evidence>
<dbReference type="GO" id="GO:0005829">
    <property type="term" value="C:cytosol"/>
    <property type="evidence" value="ECO:0007669"/>
    <property type="project" value="TreeGrafter"/>
</dbReference>
<feature type="binding site" evidence="10">
    <location>
        <begin position="364"/>
        <end position="365"/>
    </location>
    <ligand>
        <name>ATP</name>
        <dbReference type="ChEBI" id="CHEBI:30616"/>
    </ligand>
</feature>
<evidence type="ECO:0000256" key="9">
    <source>
        <dbReference type="PIRSR" id="PIRSR001589-1"/>
    </source>
</evidence>
<feature type="binding site" evidence="10">
    <location>
        <position position="99"/>
    </location>
    <ligand>
        <name>L-glutamine</name>
        <dbReference type="ChEBI" id="CHEBI:58359"/>
    </ligand>
</feature>
<gene>
    <name evidence="12" type="ORF">BJZ21_003161</name>
</gene>
<name>A0A7Y9E8A8_9ACTN</name>
<dbReference type="InterPro" id="IPR006426">
    <property type="entry name" value="Asn_synth_AEB"/>
</dbReference>
<sequence length="636" mass="69835">MCGIAGAYQQPEGKLLTSVMVERQAHRGPDASAVLESVNPRASVVLGHLRLSIIDLSSAADGPFTKNGLTISYNGELYNYRQLRAELERSGVAFATSSDTEVVLEAWRAWGPSGLRRFRGMFAFAIHDAATDELALARDPLGIKPLYVMRRGAGILFASELKAIVAAVGPELSVDPLALAASALYYWLPDQITSVQEVSKHPPGSWTVYRPDGTSESGRYWDPAEISARAARGGARDLRAVVEASVEAHLVSDVPVASFLSGGLDSSLITAIAHQHHPGIEAYSIAFRGADQRLEAMPDDARYARRMAQHLGIRLHEIEITPDVVDVLPRVVDILDEPIGDPAAINTLLMCESAREAGVKVLLSGMGADELFGGYRKHLACLLALRYQRAPGLARRGVADLTNRLPVIAGRRGLRTVRWAQRFLSFAELGEEEAFRRSYTMFAPDELAGLLHPSWGPQVDQLVAGHREIYEDNDLDGPVARMCLADSRLFLPGLNLAYTDRSSMAASCEVRVPFVDPHVFEAAFSLGESDRIRGRRQKAALRDVARHWLPDEIIDRPKASFGVPLRAWVNNDLSEIVDDVLLHGELVATGVLRREPLARLVADQRSGRRDFSKQVWQLLSLEIWYEQARAAGVRAV</sequence>
<keyword evidence="6 9" id="KW-0061">Asparagine biosynthesis</keyword>
<keyword evidence="4 10" id="KW-0547">Nucleotide-binding</keyword>
<evidence type="ECO:0000313" key="12">
    <source>
        <dbReference type="EMBL" id="NYD43078.1"/>
    </source>
</evidence>
<dbReference type="GO" id="GO:0004066">
    <property type="term" value="F:asparagine synthase (glutamine-hydrolyzing) activity"/>
    <property type="evidence" value="ECO:0007669"/>
    <property type="project" value="UniProtKB-EC"/>
</dbReference>
<dbReference type="InterPro" id="IPR017932">
    <property type="entry name" value="GATase_2_dom"/>
</dbReference>
<feature type="active site" description="For GATase activity" evidence="9">
    <location>
        <position position="2"/>
    </location>
</feature>
<evidence type="ECO:0000256" key="4">
    <source>
        <dbReference type="ARBA" id="ARBA00022741"/>
    </source>
</evidence>
<dbReference type="InterPro" id="IPR033738">
    <property type="entry name" value="AsnB_N"/>
</dbReference>
<evidence type="ECO:0000256" key="2">
    <source>
        <dbReference type="ARBA" id="ARBA00005752"/>
    </source>
</evidence>
<dbReference type="PANTHER" id="PTHR43284:SF1">
    <property type="entry name" value="ASPARAGINE SYNTHETASE"/>
    <property type="match status" value="1"/>
</dbReference>
<accession>A0A7Y9E8A8</accession>
<dbReference type="PANTHER" id="PTHR43284">
    <property type="entry name" value="ASPARAGINE SYNTHETASE (GLUTAMINE-HYDROLYZING)"/>
    <property type="match status" value="1"/>
</dbReference>
<dbReference type="InterPro" id="IPR051786">
    <property type="entry name" value="ASN_synthetase/amidase"/>
</dbReference>
<comment type="catalytic activity">
    <reaction evidence="8">
        <text>L-aspartate + L-glutamine + ATP + H2O = L-asparagine + L-glutamate + AMP + diphosphate + H(+)</text>
        <dbReference type="Rhea" id="RHEA:12228"/>
        <dbReference type="ChEBI" id="CHEBI:15377"/>
        <dbReference type="ChEBI" id="CHEBI:15378"/>
        <dbReference type="ChEBI" id="CHEBI:29985"/>
        <dbReference type="ChEBI" id="CHEBI:29991"/>
        <dbReference type="ChEBI" id="CHEBI:30616"/>
        <dbReference type="ChEBI" id="CHEBI:33019"/>
        <dbReference type="ChEBI" id="CHEBI:58048"/>
        <dbReference type="ChEBI" id="CHEBI:58359"/>
        <dbReference type="ChEBI" id="CHEBI:456215"/>
        <dbReference type="EC" id="6.3.5.4"/>
    </reaction>
</comment>
<evidence type="ECO:0000256" key="5">
    <source>
        <dbReference type="ARBA" id="ARBA00022840"/>
    </source>
</evidence>
<dbReference type="NCBIfam" id="TIGR01536">
    <property type="entry name" value="asn_synth_AEB"/>
    <property type="match status" value="1"/>
</dbReference>
<dbReference type="InterPro" id="IPR029055">
    <property type="entry name" value="Ntn_hydrolases_N"/>
</dbReference>
<dbReference type="InterPro" id="IPR014729">
    <property type="entry name" value="Rossmann-like_a/b/a_fold"/>
</dbReference>
<keyword evidence="13" id="KW-1185">Reference proteome</keyword>
<keyword evidence="5 10" id="KW-0067">ATP-binding</keyword>
<dbReference type="InterPro" id="IPR001962">
    <property type="entry name" value="Asn_synthase"/>
</dbReference>
<evidence type="ECO:0000256" key="10">
    <source>
        <dbReference type="PIRSR" id="PIRSR001589-2"/>
    </source>
</evidence>
<dbReference type="GO" id="GO:0006529">
    <property type="term" value="P:asparagine biosynthetic process"/>
    <property type="evidence" value="ECO:0007669"/>
    <property type="project" value="UniProtKB-KW"/>
</dbReference>
<dbReference type="CDD" id="cd01991">
    <property type="entry name" value="Asn_synthase_B_C"/>
    <property type="match status" value="1"/>
</dbReference>
<reference evidence="12 13" key="1">
    <citation type="submission" date="2020-07" db="EMBL/GenBank/DDBJ databases">
        <title>Sequencing the genomes of 1000 actinobacteria strains.</title>
        <authorList>
            <person name="Klenk H.-P."/>
        </authorList>
    </citation>
    <scope>NUCLEOTIDE SEQUENCE [LARGE SCALE GENOMIC DNA]</scope>
    <source>
        <strain evidence="12 13">DSM 21350</strain>
    </source>
</reference>
<evidence type="ECO:0000256" key="8">
    <source>
        <dbReference type="ARBA" id="ARBA00048741"/>
    </source>
</evidence>
<dbReference type="GO" id="GO:0005524">
    <property type="term" value="F:ATP binding"/>
    <property type="evidence" value="ECO:0007669"/>
    <property type="project" value="UniProtKB-KW"/>
</dbReference>
<comment type="pathway">
    <text evidence="1">Amino-acid biosynthesis; L-asparagine biosynthesis; L-asparagine from L-aspartate (L-Gln route): step 1/1.</text>
</comment>